<dbReference type="AlphaFoldDB" id="A0A2P2MWF7"/>
<feature type="transmembrane region" description="Helical" evidence="1">
    <location>
        <begin position="12"/>
        <end position="29"/>
    </location>
</feature>
<proteinExistence type="predicted"/>
<name>A0A2P2MWF7_RHIMU</name>
<protein>
    <submittedName>
        <fullName evidence="2">Uncharacterized protein</fullName>
    </submittedName>
</protein>
<evidence type="ECO:0000313" key="2">
    <source>
        <dbReference type="EMBL" id="MBX34532.1"/>
    </source>
</evidence>
<accession>A0A2P2MWF7</accession>
<keyword evidence="1" id="KW-0812">Transmembrane</keyword>
<evidence type="ECO:0000256" key="1">
    <source>
        <dbReference type="SAM" id="Phobius"/>
    </source>
</evidence>
<organism evidence="2">
    <name type="scientific">Rhizophora mucronata</name>
    <name type="common">Asiatic mangrove</name>
    <dbReference type="NCBI Taxonomy" id="61149"/>
    <lineage>
        <taxon>Eukaryota</taxon>
        <taxon>Viridiplantae</taxon>
        <taxon>Streptophyta</taxon>
        <taxon>Embryophyta</taxon>
        <taxon>Tracheophyta</taxon>
        <taxon>Spermatophyta</taxon>
        <taxon>Magnoliopsida</taxon>
        <taxon>eudicotyledons</taxon>
        <taxon>Gunneridae</taxon>
        <taxon>Pentapetalae</taxon>
        <taxon>rosids</taxon>
        <taxon>fabids</taxon>
        <taxon>Malpighiales</taxon>
        <taxon>Rhizophoraceae</taxon>
        <taxon>Rhizophora</taxon>
    </lineage>
</organism>
<sequence length="31" mass="3708">MMLSTYPFLCHYFRYLLCSIMPVNAFLFIDG</sequence>
<keyword evidence="1" id="KW-0472">Membrane</keyword>
<reference evidence="2" key="1">
    <citation type="submission" date="2018-02" db="EMBL/GenBank/DDBJ databases">
        <title>Rhizophora mucronata_Transcriptome.</title>
        <authorList>
            <person name="Meera S.P."/>
            <person name="Sreeshan A."/>
            <person name="Augustine A."/>
        </authorList>
    </citation>
    <scope>NUCLEOTIDE SEQUENCE</scope>
    <source>
        <tissue evidence="2">Leaf</tissue>
    </source>
</reference>
<dbReference type="EMBL" id="GGEC01054048">
    <property type="protein sequence ID" value="MBX34532.1"/>
    <property type="molecule type" value="Transcribed_RNA"/>
</dbReference>
<keyword evidence="1" id="KW-1133">Transmembrane helix</keyword>